<dbReference type="InterPro" id="IPR049449">
    <property type="entry name" value="TesB_ACOT8-like_N"/>
</dbReference>
<evidence type="ECO:0000256" key="1">
    <source>
        <dbReference type="ARBA" id="ARBA00006538"/>
    </source>
</evidence>
<evidence type="ECO:0000313" key="6">
    <source>
        <dbReference type="Proteomes" id="UP000075230"/>
    </source>
</evidence>
<evidence type="ECO:0000259" key="3">
    <source>
        <dbReference type="Pfam" id="PF13622"/>
    </source>
</evidence>
<organism evidence="5 6">
    <name type="scientific">Aspergillus kawachii</name>
    <name type="common">White koji mold</name>
    <name type="synonym">Aspergillus awamori var. kawachi</name>
    <dbReference type="NCBI Taxonomy" id="1069201"/>
    <lineage>
        <taxon>Eukaryota</taxon>
        <taxon>Fungi</taxon>
        <taxon>Dikarya</taxon>
        <taxon>Ascomycota</taxon>
        <taxon>Pezizomycotina</taxon>
        <taxon>Eurotiomycetes</taxon>
        <taxon>Eurotiomycetidae</taxon>
        <taxon>Eurotiales</taxon>
        <taxon>Aspergillaceae</taxon>
        <taxon>Aspergillus</taxon>
        <taxon>Aspergillus subgen. Circumdati</taxon>
    </lineage>
</organism>
<reference evidence="6" key="2">
    <citation type="submission" date="2016-02" db="EMBL/GenBank/DDBJ databases">
        <title>Genome sequencing of Aspergillus luchuensis NBRC 4314.</title>
        <authorList>
            <person name="Yamada O."/>
        </authorList>
    </citation>
    <scope>NUCLEOTIDE SEQUENCE [LARGE SCALE GENOMIC DNA]</scope>
    <source>
        <strain evidence="6">RIB 2604</strain>
    </source>
</reference>
<feature type="domain" description="Acyl-CoA thioesterase-like N-terminal HotDog" evidence="3">
    <location>
        <begin position="1"/>
        <end position="69"/>
    </location>
</feature>
<dbReference type="PANTHER" id="PTHR11066:SF34">
    <property type="entry name" value="ACYL-COENZYME A THIOESTERASE 8"/>
    <property type="match status" value="1"/>
</dbReference>
<dbReference type="GO" id="GO:0006637">
    <property type="term" value="P:acyl-CoA metabolic process"/>
    <property type="evidence" value="ECO:0007669"/>
    <property type="project" value="InterPro"/>
</dbReference>
<dbReference type="GO" id="GO:0005782">
    <property type="term" value="C:peroxisomal matrix"/>
    <property type="evidence" value="ECO:0007669"/>
    <property type="project" value="UniProtKB-SubCell"/>
</dbReference>
<dbReference type="VEuPathDB" id="FungiDB:ASPFODRAFT_63409"/>
<dbReference type="InterPro" id="IPR003703">
    <property type="entry name" value="Acyl_CoA_thio"/>
</dbReference>
<dbReference type="EMBL" id="BCWF01000008">
    <property type="protein sequence ID" value="GAT20778.1"/>
    <property type="molecule type" value="Genomic_DNA"/>
</dbReference>
<evidence type="ECO:0000256" key="2">
    <source>
        <dbReference type="ARBA" id="ARBA00022801"/>
    </source>
</evidence>
<dbReference type="GO" id="GO:0009062">
    <property type="term" value="P:fatty acid catabolic process"/>
    <property type="evidence" value="ECO:0007669"/>
    <property type="project" value="TreeGrafter"/>
</dbReference>
<evidence type="ECO:0000313" key="5">
    <source>
        <dbReference type="EMBL" id="GAT20778.1"/>
    </source>
</evidence>
<dbReference type="CDD" id="cd03444">
    <property type="entry name" value="Thioesterase_II_repeat1"/>
    <property type="match status" value="1"/>
</dbReference>
<name>A0A146F3U8_ASPKA</name>
<keyword evidence="2" id="KW-0378">Hydrolase</keyword>
<sequence>MSQALNAVMQRASPSFVVHSMHCQFIKATRVGTPVFYHVSRVSQGKASSVYTISARQYDHDVFIATVSFRRASAPVGNVLKHAVPKPELVFDDETQPHRYGEGTARSLFEFKMATATIGDSNPETKYFRRIVRAQSSLAKPSGSNEHLLALVCMTDTYTAGTVGRAHGIPVYTRFNAGLKDGNPRAQVAFKALSTVAHTLHFHNVDHVCVNHWMTEELHCPWAGHERGLVISRVWSSDGVLLATCSQEVSKKLFYWSRCSSLPLTTNLEVQVLVRLPQDNIPARL</sequence>
<dbReference type="Proteomes" id="UP000075230">
    <property type="component" value="Unassembled WGS sequence"/>
</dbReference>
<comment type="similarity">
    <text evidence="1">Belongs to the C/M/P thioester hydrolase family.</text>
</comment>
<dbReference type="CDD" id="cd03445">
    <property type="entry name" value="Thioesterase_II_repeat2"/>
    <property type="match status" value="1"/>
</dbReference>
<dbReference type="InterPro" id="IPR042171">
    <property type="entry name" value="Acyl-CoA_hotdog"/>
</dbReference>
<dbReference type="Gene3D" id="2.40.160.210">
    <property type="entry name" value="Acyl-CoA thioesterase, double hotdog domain"/>
    <property type="match status" value="1"/>
</dbReference>
<dbReference type="AlphaFoldDB" id="A0A146F3U8"/>
<dbReference type="PANTHER" id="PTHR11066">
    <property type="entry name" value="ACYL-COA THIOESTERASE"/>
    <property type="match status" value="1"/>
</dbReference>
<dbReference type="Pfam" id="PF13622">
    <property type="entry name" value="4HBT_3"/>
    <property type="match status" value="1"/>
</dbReference>
<dbReference type="GO" id="GO:0047617">
    <property type="term" value="F:fatty acyl-CoA hydrolase activity"/>
    <property type="evidence" value="ECO:0007669"/>
    <property type="project" value="InterPro"/>
</dbReference>
<gene>
    <name evidence="5" type="ORF">RIB2604_00802510</name>
</gene>
<accession>A0A146F3U8</accession>
<comment type="caution">
    <text evidence="5">The sequence shown here is derived from an EMBL/GenBank/DDBJ whole genome shotgun (WGS) entry which is preliminary data.</text>
</comment>
<protein>
    <submittedName>
        <fullName evidence="5">Acyl-CoA thioesterase II</fullName>
    </submittedName>
</protein>
<dbReference type="InterPro" id="IPR049450">
    <property type="entry name" value="ACOT8-like_C"/>
</dbReference>
<reference evidence="5 6" key="1">
    <citation type="journal article" date="2016" name="DNA Res.">
        <title>Genome sequence of Aspergillus luchuensis NBRC 4314.</title>
        <authorList>
            <person name="Yamada O."/>
            <person name="Machida M."/>
            <person name="Hosoyama A."/>
            <person name="Goto M."/>
            <person name="Takahashi T."/>
            <person name="Futagami T."/>
            <person name="Yamagata Y."/>
            <person name="Takeuchi M."/>
            <person name="Kobayashi T."/>
            <person name="Koike H."/>
            <person name="Abe K."/>
            <person name="Asai K."/>
            <person name="Arita M."/>
            <person name="Fujita N."/>
            <person name="Fukuda K."/>
            <person name="Higa K."/>
            <person name="Horikawa H."/>
            <person name="Ishikawa T."/>
            <person name="Jinno K."/>
            <person name="Kato Y."/>
            <person name="Kirimura K."/>
            <person name="Mizutani O."/>
            <person name="Nakasone K."/>
            <person name="Sano M."/>
            <person name="Shiraishi Y."/>
            <person name="Tsukahara M."/>
            <person name="Gomi K."/>
        </authorList>
    </citation>
    <scope>NUCLEOTIDE SEQUENCE [LARGE SCALE GENOMIC DNA]</scope>
    <source>
        <strain evidence="5 6">RIB 2604</strain>
    </source>
</reference>
<feature type="domain" description="Acyl-CoA thioesterase-like C-terminal" evidence="4">
    <location>
        <begin position="107"/>
        <end position="249"/>
    </location>
</feature>
<dbReference type="SUPFAM" id="SSF54637">
    <property type="entry name" value="Thioesterase/thiol ester dehydrase-isomerase"/>
    <property type="match status" value="2"/>
</dbReference>
<dbReference type="Pfam" id="PF20789">
    <property type="entry name" value="4HBT_3C"/>
    <property type="match status" value="1"/>
</dbReference>
<proteinExistence type="inferred from homology"/>
<evidence type="ECO:0000259" key="4">
    <source>
        <dbReference type="Pfam" id="PF20789"/>
    </source>
</evidence>
<dbReference type="InterPro" id="IPR029069">
    <property type="entry name" value="HotDog_dom_sf"/>
</dbReference>